<dbReference type="Proteomes" id="UP000233524">
    <property type="component" value="Unassembled WGS sequence"/>
</dbReference>
<dbReference type="FunCoup" id="A0A2N3NKB9">
    <property type="interactions" value="33"/>
</dbReference>
<feature type="region of interest" description="Disordered" evidence="1">
    <location>
        <begin position="29"/>
        <end position="91"/>
    </location>
</feature>
<proteinExistence type="predicted"/>
<comment type="caution">
    <text evidence="2">The sequence shown here is derived from an EMBL/GenBank/DDBJ whole genome shotgun (WGS) entry which is preliminary data.</text>
</comment>
<evidence type="ECO:0000313" key="2">
    <source>
        <dbReference type="EMBL" id="PKS12848.1"/>
    </source>
</evidence>
<dbReference type="STRING" id="41688.A0A2N3NKB9"/>
<dbReference type="InterPro" id="IPR011333">
    <property type="entry name" value="SKP1/BTB/POZ_sf"/>
</dbReference>
<feature type="compositionally biased region" description="Polar residues" evidence="1">
    <location>
        <begin position="29"/>
        <end position="48"/>
    </location>
</feature>
<evidence type="ECO:0000256" key="1">
    <source>
        <dbReference type="SAM" id="MobiDB-lite"/>
    </source>
</evidence>
<gene>
    <name evidence="2" type="ORF">jhhlp_000188</name>
</gene>
<dbReference type="InParanoid" id="A0A2N3NKB9"/>
<dbReference type="OrthoDB" id="9451547at2759"/>
<dbReference type="PANTHER" id="PTHR13384">
    <property type="entry name" value="G PATCH DOMAIN-CONTAINING PROTEIN 1"/>
    <property type="match status" value="1"/>
</dbReference>
<organism evidence="2 3">
    <name type="scientific">Lomentospora prolificans</name>
    <dbReference type="NCBI Taxonomy" id="41688"/>
    <lineage>
        <taxon>Eukaryota</taxon>
        <taxon>Fungi</taxon>
        <taxon>Dikarya</taxon>
        <taxon>Ascomycota</taxon>
        <taxon>Pezizomycotina</taxon>
        <taxon>Sordariomycetes</taxon>
        <taxon>Hypocreomycetidae</taxon>
        <taxon>Microascales</taxon>
        <taxon>Microascaceae</taxon>
        <taxon>Lomentospora</taxon>
    </lineage>
</organism>
<feature type="compositionally biased region" description="Low complexity" evidence="1">
    <location>
        <begin position="137"/>
        <end position="146"/>
    </location>
</feature>
<feature type="compositionally biased region" description="Basic and acidic residues" evidence="1">
    <location>
        <begin position="50"/>
        <end position="64"/>
    </location>
</feature>
<evidence type="ECO:0008006" key="4">
    <source>
        <dbReference type="Google" id="ProtNLM"/>
    </source>
</evidence>
<keyword evidence="3" id="KW-1185">Reference proteome</keyword>
<protein>
    <recommendedName>
        <fullName evidence="4">WHI2-like protein P4H10.16c</fullName>
    </recommendedName>
</protein>
<reference evidence="2 3" key="1">
    <citation type="journal article" date="2017" name="G3 (Bethesda)">
        <title>First Draft Genome Sequence of the Pathogenic Fungus Lomentospora prolificans (Formerly Scedosporium prolificans).</title>
        <authorList>
            <person name="Luo R."/>
            <person name="Zimin A."/>
            <person name="Workman R."/>
            <person name="Fan Y."/>
            <person name="Pertea G."/>
            <person name="Grossman N."/>
            <person name="Wear M.P."/>
            <person name="Jia B."/>
            <person name="Miller H."/>
            <person name="Casadevall A."/>
            <person name="Timp W."/>
            <person name="Zhang S.X."/>
            <person name="Salzberg S.L."/>
        </authorList>
    </citation>
    <scope>NUCLEOTIDE SEQUENCE [LARGE SCALE GENOMIC DNA]</scope>
    <source>
        <strain evidence="2 3">JHH-5317</strain>
    </source>
</reference>
<feature type="region of interest" description="Disordered" evidence="1">
    <location>
        <begin position="301"/>
        <end position="320"/>
    </location>
</feature>
<feature type="region of interest" description="Disordered" evidence="1">
    <location>
        <begin position="134"/>
        <end position="177"/>
    </location>
</feature>
<dbReference type="GO" id="GO:0003723">
    <property type="term" value="F:RNA binding"/>
    <property type="evidence" value="ECO:0007669"/>
    <property type="project" value="TreeGrafter"/>
</dbReference>
<dbReference type="EMBL" id="NLAX01000002">
    <property type="protein sequence ID" value="PKS12848.1"/>
    <property type="molecule type" value="Genomic_DNA"/>
</dbReference>
<dbReference type="GO" id="GO:0005634">
    <property type="term" value="C:nucleus"/>
    <property type="evidence" value="ECO:0007669"/>
    <property type="project" value="TreeGrafter"/>
</dbReference>
<dbReference type="VEuPathDB" id="FungiDB:jhhlp_000188"/>
<dbReference type="SUPFAM" id="SSF54695">
    <property type="entry name" value="POZ domain"/>
    <property type="match status" value="1"/>
</dbReference>
<accession>A0A2N3NKB9</accession>
<evidence type="ECO:0000313" key="3">
    <source>
        <dbReference type="Proteomes" id="UP000233524"/>
    </source>
</evidence>
<sequence length="485" mass="52963">MLLIGPPNLPSRLHDSTANLNGLYQATLLPRQTSRNGQSVSPTPTPSAVNREDNIIENDPKPDGESQSLPPRYPISEASSSRPPPFSLLYDNEDLGADTRVEGTDYVRPSNSDLSDISGLLAVPWYDHIALSAPGDSSSAARSLQSESKHDPGRYSKAVPSKEDEVEPPPAYSEGPSPLQSFTYLMATAGGASSIITQVQQGGPPINAIGDVGADETITMDLRGTRFVLSRDELLTLPEFVLLSLFPNGLFPEGHMGGFSEGDAIQVDVRYALFTYFVWKYDPASLKYMLDFFRDVAQSIPEAQSPSQDGDGISSESRDDSSRRAGIIVLREDLDFYAIPPKADISPANMIQVKRAAASALLKQDGIFSGLKRSDEPGTTESHLIEMLTAGGFNREDKWGHRAGEPNKAVVCSLALARLRSDIRGTEMGGSVVGMAQKLLLFWRKPARRCWWEGLELDNIDGVDGKLKVWIRRVWTLEMSVIGLR</sequence>
<dbReference type="AlphaFoldDB" id="A0A2N3NKB9"/>
<dbReference type="PANTHER" id="PTHR13384:SF16">
    <property type="entry name" value="GROWTH REGULATION PROTEIN"/>
    <property type="match status" value="1"/>
</dbReference>
<name>A0A2N3NKB9_9PEZI</name>